<organism evidence="4 5">
    <name type="scientific">Candidatus Microbacterium stercoravium</name>
    <dbReference type="NCBI Taxonomy" id="2838697"/>
    <lineage>
        <taxon>Bacteria</taxon>
        <taxon>Bacillati</taxon>
        <taxon>Actinomycetota</taxon>
        <taxon>Actinomycetes</taxon>
        <taxon>Micrococcales</taxon>
        <taxon>Microbacteriaceae</taxon>
        <taxon>Microbacterium</taxon>
    </lineage>
</organism>
<keyword evidence="2" id="KW-0812">Transmembrane</keyword>
<feature type="domain" description="DUF8094" evidence="3">
    <location>
        <begin position="296"/>
        <end position="592"/>
    </location>
</feature>
<feature type="transmembrane region" description="Helical" evidence="2">
    <location>
        <begin position="250"/>
        <end position="272"/>
    </location>
</feature>
<dbReference type="InterPro" id="IPR058407">
    <property type="entry name" value="DUF8094"/>
</dbReference>
<dbReference type="GO" id="GO:0016740">
    <property type="term" value="F:transferase activity"/>
    <property type="evidence" value="ECO:0007669"/>
    <property type="project" value="UniProtKB-KW"/>
</dbReference>
<evidence type="ECO:0000313" key="5">
    <source>
        <dbReference type="Proteomes" id="UP000824220"/>
    </source>
</evidence>
<evidence type="ECO:0000256" key="2">
    <source>
        <dbReference type="SAM" id="Phobius"/>
    </source>
</evidence>
<keyword evidence="2" id="KW-0472">Membrane</keyword>
<sequence>MRFVWAVVAFLAGVGLIGAGVMQLDGAKGADEITSQIESSDESLPYTVIDAEVLSAYPGQQGLRISGTDEEIFASYGRTSDIQAWLSDTTYNHAALAGETTEEGEPVVSSDVVEPTNEFEDTGERVWWNPRDSDLWVEQMTADDELAHTFALPQGMSLLIATDGTEPAPTEISVTWTTAPVTTPWAGPLIAAGGLALLIGLVFWILGFLHMRRRRGPRRKGSAKQRRSGTGRKQITGTAERRRATPARRAIVGIPALAVGGALLAGCTPSAWPEFGQDPTPTPTVEATESPDTEMPALTNAQAQRLVSSMAQVMADADREGNAELGEKRLSGVALEVRKIAYEIRSDVDDWKTPTPLPDADVSVLLPQANDGWPRTALLVIGDEESEKNPTILIATQSSPWETYKMSYMGSITPSTEIPELAPAWLGAALVPPDSSFLQIAPDDLAAAYADVIDQGEDSEYAELFDVGNDPFIAALSEKRKKTKDTFEETAEDTAGITFDQWAGSSDPVALATFNSGAIVAVSLRDSETLEPTVEDGVIKIPDAPEIQHFVGEEETTTGLTTSYTSQLFFSVPAKASDEPIRVLGYSYALTGSELLPEPEDEEE</sequence>
<gene>
    <name evidence="4" type="ORF">H9800_07065</name>
</gene>
<evidence type="ECO:0000313" key="4">
    <source>
        <dbReference type="EMBL" id="HJA04608.1"/>
    </source>
</evidence>
<evidence type="ECO:0000259" key="3">
    <source>
        <dbReference type="Pfam" id="PF26366"/>
    </source>
</evidence>
<dbReference type="Pfam" id="PF26366">
    <property type="entry name" value="DUF8094"/>
    <property type="match status" value="1"/>
</dbReference>
<protein>
    <submittedName>
        <fullName evidence="4">Glycosyl transferase</fullName>
    </submittedName>
</protein>
<name>A0A9D2KIR1_9MICO</name>
<comment type="caution">
    <text evidence="4">The sequence shown here is derived from an EMBL/GenBank/DDBJ whole genome shotgun (WGS) entry which is preliminary data.</text>
</comment>
<dbReference type="Proteomes" id="UP000824220">
    <property type="component" value="Unassembled WGS sequence"/>
</dbReference>
<keyword evidence="4" id="KW-0808">Transferase</keyword>
<feature type="compositionally biased region" description="Basic residues" evidence="1">
    <location>
        <begin position="216"/>
        <end position="230"/>
    </location>
</feature>
<feature type="transmembrane region" description="Helical" evidence="2">
    <location>
        <begin position="185"/>
        <end position="209"/>
    </location>
</feature>
<accession>A0A9D2KIR1</accession>
<keyword evidence="2" id="KW-1133">Transmembrane helix</keyword>
<dbReference type="AlphaFoldDB" id="A0A9D2KIR1"/>
<feature type="region of interest" description="Disordered" evidence="1">
    <location>
        <begin position="216"/>
        <end position="246"/>
    </location>
</feature>
<reference evidence="4" key="1">
    <citation type="journal article" date="2021" name="PeerJ">
        <title>Extensive microbial diversity within the chicken gut microbiome revealed by metagenomics and culture.</title>
        <authorList>
            <person name="Gilroy R."/>
            <person name="Ravi A."/>
            <person name="Getino M."/>
            <person name="Pursley I."/>
            <person name="Horton D.L."/>
            <person name="Alikhan N.F."/>
            <person name="Baker D."/>
            <person name="Gharbi K."/>
            <person name="Hall N."/>
            <person name="Watson M."/>
            <person name="Adriaenssens E.M."/>
            <person name="Foster-Nyarko E."/>
            <person name="Jarju S."/>
            <person name="Secka A."/>
            <person name="Antonio M."/>
            <person name="Oren A."/>
            <person name="Chaudhuri R.R."/>
            <person name="La Ragione R."/>
            <person name="Hildebrand F."/>
            <person name="Pallen M.J."/>
        </authorList>
    </citation>
    <scope>NUCLEOTIDE SEQUENCE</scope>
    <source>
        <strain evidence="4">ChiHjej8B7-3636</strain>
    </source>
</reference>
<evidence type="ECO:0000256" key="1">
    <source>
        <dbReference type="SAM" id="MobiDB-lite"/>
    </source>
</evidence>
<reference evidence="4" key="2">
    <citation type="submission" date="2021-04" db="EMBL/GenBank/DDBJ databases">
        <authorList>
            <person name="Gilroy R."/>
        </authorList>
    </citation>
    <scope>NUCLEOTIDE SEQUENCE</scope>
    <source>
        <strain evidence="4">ChiHjej8B7-3636</strain>
    </source>
</reference>
<dbReference type="EMBL" id="DXAM01000098">
    <property type="protein sequence ID" value="HJA04608.1"/>
    <property type="molecule type" value="Genomic_DNA"/>
</dbReference>
<proteinExistence type="predicted"/>